<dbReference type="RefSeq" id="WP_044217124.1">
    <property type="nucleotide sequence ID" value="NZ_JRYR02000002.1"/>
</dbReference>
<protein>
    <submittedName>
        <fullName evidence="2">Uncharacterized protein</fullName>
    </submittedName>
</protein>
<evidence type="ECO:0000313" key="2">
    <source>
        <dbReference type="EMBL" id="OHX64580.1"/>
    </source>
</evidence>
<name>A0A1S1YU79_FLAPC</name>
<organism evidence="2 3">
    <name type="scientific">Flammeovirga pacifica</name>
    <dbReference type="NCBI Taxonomy" id="915059"/>
    <lineage>
        <taxon>Bacteria</taxon>
        <taxon>Pseudomonadati</taxon>
        <taxon>Bacteroidota</taxon>
        <taxon>Cytophagia</taxon>
        <taxon>Cytophagales</taxon>
        <taxon>Flammeovirgaceae</taxon>
        <taxon>Flammeovirga</taxon>
    </lineage>
</organism>
<accession>A0A1S1YU79</accession>
<evidence type="ECO:0000313" key="3">
    <source>
        <dbReference type="Proteomes" id="UP000179797"/>
    </source>
</evidence>
<dbReference type="EMBL" id="JRYR02000002">
    <property type="protein sequence ID" value="OHX64580.1"/>
    <property type="molecule type" value="Genomic_DNA"/>
</dbReference>
<dbReference type="AlphaFoldDB" id="A0A1S1YU79"/>
<feature type="chain" id="PRO_5010258616" evidence="1">
    <location>
        <begin position="24"/>
        <end position="254"/>
    </location>
</feature>
<gene>
    <name evidence="2" type="ORF">NH26_23700</name>
</gene>
<keyword evidence="1" id="KW-0732">Signal</keyword>
<dbReference type="STRING" id="915059.NH26_23700"/>
<dbReference type="Proteomes" id="UP000179797">
    <property type="component" value="Unassembled WGS sequence"/>
</dbReference>
<comment type="caution">
    <text evidence="2">The sequence shown here is derived from an EMBL/GenBank/DDBJ whole genome shotgun (WGS) entry which is preliminary data.</text>
</comment>
<sequence>MIDKLKFLRILLMLCSVNSFSFAQDEVNWEIILSSYKTERSKMTENQKQIEDSELIKNLNLPITKSTEMWCDSICKVCNYKSFHFGSNNKYQGEISLTLYQFNNNIIVFGGIFDFSSIPGFFIFYKRENILIFLGNSTGSLDQRDMTFHDIYLIDSNYEAYKRIVLNKGKVIYKTNIKEYPDRKESLFILQKKIQTPFNLKTLLPLFNDQEYWKFTREYLFPELSHNPIWFNPIVTYSEEPYSLNYLTVEEEEE</sequence>
<proteinExistence type="predicted"/>
<reference evidence="2 3" key="1">
    <citation type="journal article" date="2012" name="Int. J. Syst. Evol. Microbiol.">
        <title>Flammeovirga pacifica sp. nov., isolated from deep-sea sediment.</title>
        <authorList>
            <person name="Xu H."/>
            <person name="Fu Y."/>
            <person name="Yang N."/>
            <person name="Ding Z."/>
            <person name="Lai Q."/>
            <person name="Zeng R."/>
        </authorList>
    </citation>
    <scope>NUCLEOTIDE SEQUENCE [LARGE SCALE GENOMIC DNA]</scope>
    <source>
        <strain evidence="3">DSM 24597 / LMG 26175 / WPAGA1</strain>
    </source>
</reference>
<feature type="signal peptide" evidence="1">
    <location>
        <begin position="1"/>
        <end position="23"/>
    </location>
</feature>
<keyword evidence="3" id="KW-1185">Reference proteome</keyword>
<evidence type="ECO:0000256" key="1">
    <source>
        <dbReference type="SAM" id="SignalP"/>
    </source>
</evidence>